<protein>
    <submittedName>
        <fullName evidence="2">Uncharacterized protein</fullName>
    </submittedName>
</protein>
<dbReference type="Proteomes" id="UP000076858">
    <property type="component" value="Unassembled WGS sequence"/>
</dbReference>
<reference evidence="2 3" key="1">
    <citation type="submission" date="2016-03" db="EMBL/GenBank/DDBJ databases">
        <title>EvidentialGene: Evidence-directed Construction of Genes on Genomes.</title>
        <authorList>
            <person name="Gilbert D.G."/>
            <person name="Choi J.-H."/>
            <person name="Mockaitis K."/>
            <person name="Colbourne J."/>
            <person name="Pfrender M."/>
        </authorList>
    </citation>
    <scope>NUCLEOTIDE SEQUENCE [LARGE SCALE GENOMIC DNA]</scope>
    <source>
        <strain evidence="2 3">Xinb3</strain>
        <tissue evidence="2">Complete organism</tissue>
    </source>
</reference>
<evidence type="ECO:0000313" key="2">
    <source>
        <dbReference type="EMBL" id="KZS01952.1"/>
    </source>
</evidence>
<dbReference type="EMBL" id="LRGB01005736">
    <property type="protein sequence ID" value="KZS01952.1"/>
    <property type="molecule type" value="Genomic_DNA"/>
</dbReference>
<accession>A0A164J462</accession>
<name>A0A164J462_9CRUS</name>
<keyword evidence="3" id="KW-1185">Reference proteome</keyword>
<sequence length="106" mass="12255">MQEPDTSTNIKEESVAEVFNVEPVNYTTLNDMEQTFIPEMKNDPFQKEITSLQHQLQQMTLERDAALRKVEMLSASIEELLVKRQQAELTAFDALEKLKLSKSMLH</sequence>
<dbReference type="AlphaFoldDB" id="A0A164J462"/>
<keyword evidence="1" id="KW-0175">Coiled coil</keyword>
<feature type="coiled-coil region" evidence="1">
    <location>
        <begin position="49"/>
        <end position="90"/>
    </location>
</feature>
<evidence type="ECO:0000313" key="3">
    <source>
        <dbReference type="Proteomes" id="UP000076858"/>
    </source>
</evidence>
<organism evidence="2 3">
    <name type="scientific">Daphnia magna</name>
    <dbReference type="NCBI Taxonomy" id="35525"/>
    <lineage>
        <taxon>Eukaryota</taxon>
        <taxon>Metazoa</taxon>
        <taxon>Ecdysozoa</taxon>
        <taxon>Arthropoda</taxon>
        <taxon>Crustacea</taxon>
        <taxon>Branchiopoda</taxon>
        <taxon>Diplostraca</taxon>
        <taxon>Cladocera</taxon>
        <taxon>Anomopoda</taxon>
        <taxon>Daphniidae</taxon>
        <taxon>Daphnia</taxon>
    </lineage>
</organism>
<evidence type="ECO:0000256" key="1">
    <source>
        <dbReference type="SAM" id="Coils"/>
    </source>
</evidence>
<gene>
    <name evidence="2" type="ORF">APZ42_001207</name>
</gene>
<comment type="caution">
    <text evidence="2">The sequence shown here is derived from an EMBL/GenBank/DDBJ whole genome shotgun (WGS) entry which is preliminary data.</text>
</comment>
<proteinExistence type="predicted"/>